<dbReference type="OrthoDB" id="9808408at2"/>
<evidence type="ECO:0000256" key="3">
    <source>
        <dbReference type="ARBA" id="ARBA00022553"/>
    </source>
</evidence>
<dbReference type="STRING" id="1123491.SAMN02745782_00060"/>
<proteinExistence type="predicted"/>
<evidence type="ECO:0000259" key="7">
    <source>
        <dbReference type="PROSITE" id="PS50112"/>
    </source>
</evidence>
<dbReference type="InterPro" id="IPR036890">
    <property type="entry name" value="HATPase_C_sf"/>
</dbReference>
<keyword evidence="5 9" id="KW-0418">Kinase</keyword>
<evidence type="ECO:0000313" key="10">
    <source>
        <dbReference type="Proteomes" id="UP000190834"/>
    </source>
</evidence>
<dbReference type="InterPro" id="IPR000014">
    <property type="entry name" value="PAS"/>
</dbReference>
<dbReference type="PROSITE" id="PS50112">
    <property type="entry name" value="PAS"/>
    <property type="match status" value="1"/>
</dbReference>
<dbReference type="AlphaFoldDB" id="A0A1T4K860"/>
<keyword evidence="10" id="KW-1185">Reference proteome</keyword>
<dbReference type="InterPro" id="IPR052162">
    <property type="entry name" value="Sensor_kinase/Photoreceptor"/>
</dbReference>
<dbReference type="GeneID" id="70583847"/>
<dbReference type="InterPro" id="IPR001610">
    <property type="entry name" value="PAC"/>
</dbReference>
<dbReference type="SUPFAM" id="SSF55874">
    <property type="entry name" value="ATPase domain of HSP90 chaperone/DNA topoisomerase II/histidine kinase"/>
    <property type="match status" value="1"/>
</dbReference>
<dbReference type="InterPro" id="IPR014285">
    <property type="entry name" value="N_fixation_neg-reg_NifL"/>
</dbReference>
<evidence type="ECO:0000256" key="1">
    <source>
        <dbReference type="ARBA" id="ARBA00000085"/>
    </source>
</evidence>
<reference evidence="10" key="1">
    <citation type="submission" date="2017-02" db="EMBL/GenBank/DDBJ databases">
        <authorList>
            <person name="Varghese N."/>
            <person name="Submissions S."/>
        </authorList>
    </citation>
    <scope>NUCLEOTIDE SEQUENCE [LARGE SCALE GENOMIC DNA]</scope>
    <source>
        <strain evidence="10">DSM 19608</strain>
    </source>
</reference>
<dbReference type="PROSITE" id="PS50109">
    <property type="entry name" value="HIS_KIN"/>
    <property type="match status" value="1"/>
</dbReference>
<accession>A0A1T4K860</accession>
<dbReference type="PRINTS" id="PR00344">
    <property type="entry name" value="BCTRLSENSOR"/>
</dbReference>
<dbReference type="InterPro" id="IPR004358">
    <property type="entry name" value="Sig_transdc_His_kin-like_C"/>
</dbReference>
<dbReference type="EC" id="2.7.13.3" evidence="2"/>
<protein>
    <recommendedName>
        <fullName evidence="2">histidine kinase</fullName>
        <ecNumber evidence="2">2.7.13.3</ecNumber>
    </recommendedName>
</protein>
<dbReference type="SMART" id="SM00387">
    <property type="entry name" value="HATPase_c"/>
    <property type="match status" value="1"/>
</dbReference>
<feature type="domain" description="Histidine kinase" evidence="6">
    <location>
        <begin position="296"/>
        <end position="509"/>
    </location>
</feature>
<dbReference type="SMART" id="SM00086">
    <property type="entry name" value="PAC"/>
    <property type="match status" value="1"/>
</dbReference>
<dbReference type="Gene3D" id="3.30.450.20">
    <property type="entry name" value="PAS domain"/>
    <property type="match status" value="1"/>
</dbReference>
<sequence length="513" mass="58094">MEQLDSLLPKSNTALFDIQAFEQIVAHAPVAISITDKSGNILFINQTFSQITGYTSHELIGKNSSLLSYKATPQRVYQQMWVAITSGDHWQGQLVNRKKNGEPYIAEMSISRLKEHKGETRYYAIHRDITEQHQRITEQKNQFTLFQAILNGSSTAIALIDAANKLLVSNKNYQRIKNSLHHSPIDLLLDSIQRDYQQSSVVEFIGEHTNRTQNISVRSEDGQCERWFEFTLVKIPVSTINIEHYFIPNSNDDYGVISITERTKEKLLVEERRINATKLMVRDNKYVHAMQEALMGTLHQLQGPFNVINSAVNILKRTKAYCPGLIAMDDAMASANAAMQEIMLAIPERERETPQPVNLNETIRDSCSISNDELMRLSINLELKLSPKLSSINGTPHRLILALKQLIDNALDAIKYARPSDRTLFIQSYEKDGEIMVDIEDSGLGIKEDLRLTVFQPFYSTKPNHQSGCRGIGLSIVQQVLNEHSATMTISDSRRLHGARICLTFPINRGKSL</sequence>
<dbReference type="NCBIfam" id="TIGR00229">
    <property type="entry name" value="sensory_box"/>
    <property type="match status" value="1"/>
</dbReference>
<keyword evidence="4" id="KW-0808">Transferase</keyword>
<evidence type="ECO:0000256" key="2">
    <source>
        <dbReference type="ARBA" id="ARBA00012438"/>
    </source>
</evidence>
<evidence type="ECO:0000256" key="5">
    <source>
        <dbReference type="ARBA" id="ARBA00022777"/>
    </source>
</evidence>
<comment type="catalytic activity">
    <reaction evidence="1">
        <text>ATP + protein L-histidine = ADP + protein N-phospho-L-histidine.</text>
        <dbReference type="EC" id="2.7.13.3"/>
    </reaction>
</comment>
<dbReference type="GO" id="GO:0007165">
    <property type="term" value="P:signal transduction"/>
    <property type="evidence" value="ECO:0007669"/>
    <property type="project" value="InterPro"/>
</dbReference>
<dbReference type="Pfam" id="PF02518">
    <property type="entry name" value="HATPase_c"/>
    <property type="match status" value="1"/>
</dbReference>
<dbReference type="NCBIfam" id="TIGR02938">
    <property type="entry name" value="nifL_nitrog"/>
    <property type="match status" value="1"/>
</dbReference>
<evidence type="ECO:0000259" key="8">
    <source>
        <dbReference type="PROSITE" id="PS50113"/>
    </source>
</evidence>
<dbReference type="PANTHER" id="PTHR43304">
    <property type="entry name" value="PHYTOCHROME-LIKE PROTEIN CPH1"/>
    <property type="match status" value="1"/>
</dbReference>
<dbReference type="InterPro" id="IPR005467">
    <property type="entry name" value="His_kinase_dom"/>
</dbReference>
<dbReference type="Proteomes" id="UP000190834">
    <property type="component" value="Unassembled WGS sequence"/>
</dbReference>
<evidence type="ECO:0000259" key="6">
    <source>
        <dbReference type="PROSITE" id="PS50109"/>
    </source>
</evidence>
<feature type="domain" description="PAS" evidence="7">
    <location>
        <begin position="17"/>
        <end position="63"/>
    </location>
</feature>
<dbReference type="CDD" id="cd00130">
    <property type="entry name" value="PAS"/>
    <property type="match status" value="1"/>
</dbReference>
<dbReference type="InterPro" id="IPR003594">
    <property type="entry name" value="HATPase_dom"/>
</dbReference>
<organism evidence="9 10">
    <name type="scientific">Vibrio cincinnatiensis DSM 19608</name>
    <dbReference type="NCBI Taxonomy" id="1123491"/>
    <lineage>
        <taxon>Bacteria</taxon>
        <taxon>Pseudomonadati</taxon>
        <taxon>Pseudomonadota</taxon>
        <taxon>Gammaproteobacteria</taxon>
        <taxon>Vibrionales</taxon>
        <taxon>Vibrionaceae</taxon>
        <taxon>Vibrio</taxon>
    </lineage>
</organism>
<evidence type="ECO:0000256" key="4">
    <source>
        <dbReference type="ARBA" id="ARBA00022679"/>
    </source>
</evidence>
<evidence type="ECO:0000313" key="9">
    <source>
        <dbReference type="EMBL" id="SJZ38596.1"/>
    </source>
</evidence>
<keyword evidence="3" id="KW-0597">Phosphoprotein</keyword>
<dbReference type="SMART" id="SM00091">
    <property type="entry name" value="PAS"/>
    <property type="match status" value="2"/>
</dbReference>
<dbReference type="SUPFAM" id="SSF55785">
    <property type="entry name" value="PYP-like sensor domain (PAS domain)"/>
    <property type="match status" value="2"/>
</dbReference>
<dbReference type="GO" id="GO:0009399">
    <property type="term" value="P:nitrogen fixation"/>
    <property type="evidence" value="ECO:0007669"/>
    <property type="project" value="InterPro"/>
</dbReference>
<name>A0A1T4K860_VIBCI</name>
<dbReference type="GO" id="GO:0004673">
    <property type="term" value="F:protein histidine kinase activity"/>
    <property type="evidence" value="ECO:0007669"/>
    <property type="project" value="UniProtKB-EC"/>
</dbReference>
<dbReference type="PANTHER" id="PTHR43304:SF1">
    <property type="entry name" value="PAC DOMAIN-CONTAINING PROTEIN"/>
    <property type="match status" value="1"/>
</dbReference>
<dbReference type="Pfam" id="PF13426">
    <property type="entry name" value="PAS_9"/>
    <property type="match status" value="1"/>
</dbReference>
<dbReference type="RefSeq" id="WP_078924476.1">
    <property type="nucleotide sequence ID" value="NZ_FUXB01000001.1"/>
</dbReference>
<dbReference type="InterPro" id="IPR035965">
    <property type="entry name" value="PAS-like_dom_sf"/>
</dbReference>
<dbReference type="Gene3D" id="3.30.565.10">
    <property type="entry name" value="Histidine kinase-like ATPase, C-terminal domain"/>
    <property type="match status" value="1"/>
</dbReference>
<feature type="domain" description="PAC" evidence="8">
    <location>
        <begin position="88"/>
        <end position="141"/>
    </location>
</feature>
<gene>
    <name evidence="9" type="ORF">SAMN02745782_00060</name>
</gene>
<dbReference type="EMBL" id="FUXB01000001">
    <property type="protein sequence ID" value="SJZ38596.1"/>
    <property type="molecule type" value="Genomic_DNA"/>
</dbReference>
<dbReference type="InterPro" id="IPR000700">
    <property type="entry name" value="PAS-assoc_C"/>
</dbReference>
<dbReference type="PROSITE" id="PS50113">
    <property type="entry name" value="PAC"/>
    <property type="match status" value="1"/>
</dbReference>